<dbReference type="Gene3D" id="2.60.40.10">
    <property type="entry name" value="Immunoglobulins"/>
    <property type="match status" value="1"/>
</dbReference>
<evidence type="ECO:0008006" key="5">
    <source>
        <dbReference type="Google" id="ProtNLM"/>
    </source>
</evidence>
<organism evidence="3 4">
    <name type="scientific">Kineosporia babensis</name>
    <dbReference type="NCBI Taxonomy" id="499548"/>
    <lineage>
        <taxon>Bacteria</taxon>
        <taxon>Bacillati</taxon>
        <taxon>Actinomycetota</taxon>
        <taxon>Actinomycetes</taxon>
        <taxon>Kineosporiales</taxon>
        <taxon>Kineosporiaceae</taxon>
        <taxon>Kineosporia</taxon>
    </lineage>
</organism>
<accession>A0A9X1SWR3</accession>
<evidence type="ECO:0000256" key="1">
    <source>
        <dbReference type="SAM" id="MobiDB-lite"/>
    </source>
</evidence>
<keyword evidence="2" id="KW-0732">Signal</keyword>
<dbReference type="InterPro" id="IPR013783">
    <property type="entry name" value="Ig-like_fold"/>
</dbReference>
<dbReference type="RefSeq" id="WP_231448159.1">
    <property type="nucleotide sequence ID" value="NZ_JAJOMB010000021.1"/>
</dbReference>
<evidence type="ECO:0000256" key="2">
    <source>
        <dbReference type="SAM" id="SignalP"/>
    </source>
</evidence>
<comment type="caution">
    <text evidence="3">The sequence shown here is derived from an EMBL/GenBank/DDBJ whole genome shotgun (WGS) entry which is preliminary data.</text>
</comment>
<keyword evidence="4" id="KW-1185">Reference proteome</keyword>
<dbReference type="InterPro" id="IPR011047">
    <property type="entry name" value="Quinoprotein_ADH-like_sf"/>
</dbReference>
<name>A0A9X1SWR3_9ACTN</name>
<evidence type="ECO:0000313" key="3">
    <source>
        <dbReference type="EMBL" id="MCD5315357.1"/>
    </source>
</evidence>
<dbReference type="GO" id="GO:0005975">
    <property type="term" value="P:carbohydrate metabolic process"/>
    <property type="evidence" value="ECO:0007669"/>
    <property type="project" value="UniProtKB-ARBA"/>
</dbReference>
<evidence type="ECO:0000313" key="4">
    <source>
        <dbReference type="Proteomes" id="UP001138997"/>
    </source>
</evidence>
<dbReference type="AlphaFoldDB" id="A0A9X1SWR3"/>
<sequence length="517" mass="52780">MSMIRKALASVGTAVTAAALVVIAGPPAQASQDGVNSGTVSSTWQTNAPVWDLAYANGAVYAAGEFTSVRPPGAAAGTQETARRYLAAFDSSSGALLPFNHTFNVRPRVLATSPDGSVLYVGGDFTQVDGQPAGRLVAFSTATGNRITAFAPQPAAAVTAITASSGTVWFGGSFGRVNNTPRQRLAAVRAADGGLLPWNPGADGVVYTLSSSADGGKVYAGGGFSTLAGAARRAVGALDGTSGAGLPFAAGSAMPPVTNGCTSVVRDSVIASGVVYFGAEGTGGGCFDGTFAASVSSGNLIWKNTCLGGTQSVEVVRGWLYKGSHAHDCARQNAYNDPDAFPQVPESSSRHLLAQRLDNGFLGPWYPNTNAGVGGLGPRTMTTDGTNLWVGGQFTSVNKRAQVGLARFAPTPDSPPARPAAPTLVSSSGTSVQMRVTVPLDLDNTDLRVRLYRDGSSTPVATSPVQHVLFWRQPVVVLTDSGLTPGSTHTYRVDVVQADENASSTLSPASVPVVVGG</sequence>
<gene>
    <name evidence="3" type="ORF">LR394_31100</name>
</gene>
<feature type="chain" id="PRO_5040869922" description="Fibronectin type-III domain-containing protein" evidence="2">
    <location>
        <begin position="31"/>
        <end position="517"/>
    </location>
</feature>
<proteinExistence type="predicted"/>
<dbReference type="EMBL" id="JAJOMB010000021">
    <property type="protein sequence ID" value="MCD5315357.1"/>
    <property type="molecule type" value="Genomic_DNA"/>
</dbReference>
<feature type="signal peptide" evidence="2">
    <location>
        <begin position="1"/>
        <end position="30"/>
    </location>
</feature>
<protein>
    <recommendedName>
        <fullName evidence="5">Fibronectin type-III domain-containing protein</fullName>
    </recommendedName>
</protein>
<dbReference type="Proteomes" id="UP001138997">
    <property type="component" value="Unassembled WGS sequence"/>
</dbReference>
<feature type="region of interest" description="Disordered" evidence="1">
    <location>
        <begin position="409"/>
        <end position="428"/>
    </location>
</feature>
<dbReference type="SUPFAM" id="SSF50998">
    <property type="entry name" value="Quinoprotein alcohol dehydrogenase-like"/>
    <property type="match status" value="1"/>
</dbReference>
<reference evidence="3" key="1">
    <citation type="submission" date="2021-11" db="EMBL/GenBank/DDBJ databases">
        <title>Streptomyces corallinus and Kineosporia corallina sp. nov., two new coral-derived marine actinobacteria.</title>
        <authorList>
            <person name="Buangrab K."/>
            <person name="Sutthacheep M."/>
            <person name="Yeemin T."/>
            <person name="Harunari E."/>
            <person name="Igarashi Y."/>
            <person name="Sripreechasak P."/>
            <person name="Kanchanasin P."/>
            <person name="Tanasupawat S."/>
            <person name="Phongsopitanun W."/>
        </authorList>
    </citation>
    <scope>NUCLEOTIDE SEQUENCE</scope>
    <source>
        <strain evidence="3">JCM 31032</strain>
    </source>
</reference>